<dbReference type="GO" id="GO:0005829">
    <property type="term" value="C:cytosol"/>
    <property type="evidence" value="ECO:0007669"/>
    <property type="project" value="TreeGrafter"/>
</dbReference>
<dbReference type="Pfam" id="PF01156">
    <property type="entry name" value="IU_nuc_hydro"/>
    <property type="match status" value="1"/>
</dbReference>
<feature type="domain" description="Inosine/uridine-preferring nucleoside hydrolase" evidence="3">
    <location>
        <begin position="7"/>
        <end position="272"/>
    </location>
</feature>
<dbReference type="EMBL" id="AP012029">
    <property type="protein sequence ID" value="BAJ65097.1"/>
    <property type="molecule type" value="Genomic_DNA"/>
</dbReference>
<dbReference type="STRING" id="926569.ANT_30710"/>
<evidence type="ECO:0000313" key="5">
    <source>
        <dbReference type="Proteomes" id="UP000008922"/>
    </source>
</evidence>
<dbReference type="InterPro" id="IPR023186">
    <property type="entry name" value="IUNH"/>
</dbReference>
<keyword evidence="2 4" id="KW-0326">Glycosidase</keyword>
<dbReference type="RefSeq" id="WP_013561438.1">
    <property type="nucleotide sequence ID" value="NC_014960.1"/>
</dbReference>
<proteinExistence type="predicted"/>
<dbReference type="Proteomes" id="UP000008922">
    <property type="component" value="Chromosome"/>
</dbReference>
<evidence type="ECO:0000313" key="4">
    <source>
        <dbReference type="EMBL" id="BAJ65097.1"/>
    </source>
</evidence>
<keyword evidence="5" id="KW-1185">Reference proteome</keyword>
<reference evidence="4 5" key="1">
    <citation type="submission" date="2010-12" db="EMBL/GenBank/DDBJ databases">
        <title>Whole genome sequence of Anaerolinea thermophila UNI-1.</title>
        <authorList>
            <person name="Narita-Yamada S."/>
            <person name="Kishi E."/>
            <person name="Watanabe Y."/>
            <person name="Takasaki K."/>
            <person name="Ankai A."/>
            <person name="Oguchi A."/>
            <person name="Fukui S."/>
            <person name="Takahashi M."/>
            <person name="Yashiro I."/>
            <person name="Hosoyama A."/>
            <person name="Sekiguchi Y."/>
            <person name="Hanada S."/>
            <person name="Fujita N."/>
        </authorList>
    </citation>
    <scope>NUCLEOTIDE SEQUENCE [LARGE SCALE GENOMIC DNA]</scope>
    <source>
        <strain evidence="5">DSM 14523 / JCM 11388 / NBRC 100420 / UNI-1</strain>
    </source>
</reference>
<dbReference type="PANTHER" id="PTHR12304">
    <property type="entry name" value="INOSINE-URIDINE PREFERRING NUCLEOSIDE HYDROLASE"/>
    <property type="match status" value="1"/>
</dbReference>
<dbReference type="OrthoDB" id="9797882at2"/>
<dbReference type="KEGG" id="atm:ANT_30710"/>
<evidence type="ECO:0000256" key="1">
    <source>
        <dbReference type="ARBA" id="ARBA00022801"/>
    </source>
</evidence>
<dbReference type="PANTHER" id="PTHR12304:SF4">
    <property type="entry name" value="URIDINE NUCLEOSIDASE"/>
    <property type="match status" value="1"/>
</dbReference>
<dbReference type="EC" id="3.2.-.-" evidence="4"/>
<dbReference type="SUPFAM" id="SSF53590">
    <property type="entry name" value="Nucleoside hydrolase"/>
    <property type="match status" value="1"/>
</dbReference>
<evidence type="ECO:0000259" key="3">
    <source>
        <dbReference type="Pfam" id="PF01156"/>
    </source>
</evidence>
<sequence length="304" mass="33508">MSHPIPLILDTDIGTDIDDTWALAVLLRSPEVDVRLALSATGDTAYRARLLAKFLQVSGRCDIPVGVGVYAEDESLPRRLQEAWVQGYALEDYPGRVHADGVAALIETILNAPEPVTLLAIGPLTNIAAALEREPSIARRTHFVGMHGSIYRGYGGAPEAHAEYNVKLDVPASRKVFSADWLSFTLTPLDTCGLVTLQGERYAAVRDSSHPITRALMENVRLWCAASPPWLKIPIDPERQSSTLFDVVAVYLAFADDLLEMRTLPLIVDEAGFTRVHPEGKAARCALAWKDLPAFEQWMVERLR</sequence>
<dbReference type="GO" id="GO:0008477">
    <property type="term" value="F:purine nucleosidase activity"/>
    <property type="evidence" value="ECO:0007669"/>
    <property type="project" value="TreeGrafter"/>
</dbReference>
<dbReference type="eggNOG" id="COG1957">
    <property type="taxonomic scope" value="Bacteria"/>
</dbReference>
<dbReference type="InParanoid" id="E8N2U7"/>
<keyword evidence="1 4" id="KW-0378">Hydrolase</keyword>
<dbReference type="Gene3D" id="3.90.245.10">
    <property type="entry name" value="Ribonucleoside hydrolase-like"/>
    <property type="match status" value="1"/>
</dbReference>
<accession>E8N2U7</accession>
<dbReference type="InterPro" id="IPR036452">
    <property type="entry name" value="Ribo_hydro-like"/>
</dbReference>
<gene>
    <name evidence="4" type="ordered locus">ANT_30710</name>
</gene>
<protein>
    <submittedName>
        <fullName evidence="4">Ribonucleoside hydrolase</fullName>
        <ecNumber evidence="4">3.2.-.-</ecNumber>
    </submittedName>
</protein>
<organism evidence="4 5">
    <name type="scientific">Anaerolinea thermophila (strain DSM 14523 / JCM 11388 / NBRC 100420 / UNI-1)</name>
    <dbReference type="NCBI Taxonomy" id="926569"/>
    <lineage>
        <taxon>Bacteria</taxon>
        <taxon>Bacillati</taxon>
        <taxon>Chloroflexota</taxon>
        <taxon>Anaerolineae</taxon>
        <taxon>Anaerolineales</taxon>
        <taxon>Anaerolineaceae</taxon>
        <taxon>Anaerolinea</taxon>
    </lineage>
</organism>
<dbReference type="AlphaFoldDB" id="E8N2U7"/>
<dbReference type="GO" id="GO:0006152">
    <property type="term" value="P:purine nucleoside catabolic process"/>
    <property type="evidence" value="ECO:0007669"/>
    <property type="project" value="TreeGrafter"/>
</dbReference>
<name>E8N2U7_ANATU</name>
<evidence type="ECO:0000256" key="2">
    <source>
        <dbReference type="ARBA" id="ARBA00023295"/>
    </source>
</evidence>
<dbReference type="HOGENOM" id="CLU_036838_10_0_0"/>
<dbReference type="InterPro" id="IPR001910">
    <property type="entry name" value="Inosine/uridine_hydrolase_dom"/>
</dbReference>